<evidence type="ECO:0000313" key="7">
    <source>
        <dbReference type="EMBL" id="TCL03071.1"/>
    </source>
</evidence>
<dbReference type="GO" id="GO:0005524">
    <property type="term" value="F:ATP binding"/>
    <property type="evidence" value="ECO:0007669"/>
    <property type="project" value="UniProtKB-KW"/>
</dbReference>
<dbReference type="PANTHER" id="PTHR30201:SF2">
    <property type="entry name" value="2-(5''-TRIPHOSPHORIBOSYL)-3'-DEPHOSPHOCOENZYME-A SYNTHASE"/>
    <property type="match status" value="1"/>
</dbReference>
<dbReference type="GO" id="GO:0051191">
    <property type="term" value="P:prosthetic group biosynthetic process"/>
    <property type="evidence" value="ECO:0007669"/>
    <property type="project" value="TreeGrafter"/>
</dbReference>
<protein>
    <recommendedName>
        <fullName evidence="6">Probable 2-(5''-triphosphoribosyl)-3'-dephosphocoenzyme-A synthase</fullName>
        <shortName evidence="6">2-(5''-triphosphoribosyl)-3'-dephospho-CoA synthase</shortName>
        <ecNumber evidence="6">2.4.2.52</ecNumber>
    </recommendedName>
</protein>
<evidence type="ECO:0000256" key="6">
    <source>
        <dbReference type="HAMAP-Rule" id="MF_00397"/>
    </source>
</evidence>
<dbReference type="Proteomes" id="UP000294555">
    <property type="component" value="Unassembled WGS sequence"/>
</dbReference>
<sequence length="304" mass="32587">MSAMKAEALRSDAGPISGNPPIPLHYPVADAELMAVARLAAAALREEVYLTPKPGLVDNCNNGAHRDMDLPLFLRSIAAIVPWFSRFTALGYRYAALPAGEVLARIRPLGLACEQGMFAATGGVNTHKGGVFSLGLLCTAAGRLKGRLQPLTRGGLCDEVAAICARMVMTELADRRRAATAGEQLFQRYGMTGARGEAASGFATVRRYVLPDWDRLKADGAGEPMIMLHCLLLLMAYNPDTNLVSRGGLPGLHFVQRYARRLLLCGWDIAELRQMDAALTALYLSPGGSADLLAVAYVLAHLPL</sequence>
<keyword evidence="3 6" id="KW-0808">Transferase</keyword>
<accession>A0A4R1NBQ9</accession>
<comment type="similarity">
    <text evidence="2 6">Belongs to the CitG/MdcB family.</text>
</comment>
<reference evidence="7 8" key="1">
    <citation type="submission" date="2019-02" db="EMBL/GenBank/DDBJ databases">
        <title>Investigation of anaerobic lignin degradation for improved lignocellulosic biofuels.</title>
        <authorList>
            <person name="Deangelis K."/>
        </authorList>
    </citation>
    <scope>NUCLEOTIDE SEQUENCE [LARGE SCALE GENOMIC DNA]</scope>
    <source>
        <strain evidence="7 8">159R</strain>
    </source>
</reference>
<proteinExistence type="inferred from homology"/>
<organism evidence="7 8">
    <name type="scientific">Sodalis ligni</name>
    <dbReference type="NCBI Taxonomy" id="2697027"/>
    <lineage>
        <taxon>Bacteria</taxon>
        <taxon>Pseudomonadati</taxon>
        <taxon>Pseudomonadota</taxon>
        <taxon>Gammaproteobacteria</taxon>
        <taxon>Enterobacterales</taxon>
        <taxon>Bruguierivoracaceae</taxon>
        <taxon>Sodalis</taxon>
    </lineage>
</organism>
<dbReference type="GO" id="GO:0046917">
    <property type="term" value="F:triphosphoribosyl-dephospho-CoA synthase activity"/>
    <property type="evidence" value="ECO:0007669"/>
    <property type="project" value="UniProtKB-UniRule"/>
</dbReference>
<keyword evidence="4 6" id="KW-0547">Nucleotide-binding</keyword>
<dbReference type="Pfam" id="PF01874">
    <property type="entry name" value="CitG"/>
    <property type="match status" value="1"/>
</dbReference>
<dbReference type="EMBL" id="SJOI01000001">
    <property type="protein sequence ID" value="TCL03071.1"/>
    <property type="molecule type" value="Genomic_DNA"/>
</dbReference>
<keyword evidence="8" id="KW-1185">Reference proteome</keyword>
<dbReference type="Gene3D" id="1.10.4200.10">
    <property type="entry name" value="Triphosphoribosyl-dephospho-CoA protein"/>
    <property type="match status" value="1"/>
</dbReference>
<comment type="caution">
    <text evidence="7">The sequence shown here is derived from an EMBL/GenBank/DDBJ whole genome shotgun (WGS) entry which is preliminary data.</text>
</comment>
<gene>
    <name evidence="6" type="primary">citG</name>
    <name evidence="7" type="ORF">EZJ58_1112</name>
</gene>
<comment type="catalytic activity">
    <reaction evidence="1 6">
        <text>3'-dephospho-CoA + ATP = 2'-(5''-triphospho-alpha-D-ribosyl)-3'-dephospho-CoA + adenine</text>
        <dbReference type="Rhea" id="RHEA:15117"/>
        <dbReference type="ChEBI" id="CHEBI:16708"/>
        <dbReference type="ChEBI" id="CHEBI:30616"/>
        <dbReference type="ChEBI" id="CHEBI:57328"/>
        <dbReference type="ChEBI" id="CHEBI:61378"/>
        <dbReference type="EC" id="2.4.2.52"/>
    </reaction>
</comment>
<dbReference type="NCBIfam" id="TIGR03125">
    <property type="entry name" value="citrate_citG"/>
    <property type="match status" value="1"/>
</dbReference>
<keyword evidence="5 6" id="KW-0067">ATP-binding</keyword>
<evidence type="ECO:0000256" key="4">
    <source>
        <dbReference type="ARBA" id="ARBA00022741"/>
    </source>
</evidence>
<dbReference type="InterPro" id="IPR002736">
    <property type="entry name" value="CitG"/>
</dbReference>
<evidence type="ECO:0000256" key="5">
    <source>
        <dbReference type="ARBA" id="ARBA00022840"/>
    </source>
</evidence>
<dbReference type="HAMAP" id="MF_00397">
    <property type="entry name" value="CitG"/>
    <property type="match status" value="1"/>
</dbReference>
<name>A0A4R1NBQ9_9GAMM</name>
<evidence type="ECO:0000256" key="1">
    <source>
        <dbReference type="ARBA" id="ARBA00001210"/>
    </source>
</evidence>
<dbReference type="EC" id="2.4.2.52" evidence="6"/>
<evidence type="ECO:0000313" key="8">
    <source>
        <dbReference type="Proteomes" id="UP000294555"/>
    </source>
</evidence>
<dbReference type="PANTHER" id="PTHR30201">
    <property type="entry name" value="TRIPHOSPHORIBOSYL-DEPHOSPHO-COA SYNTHASE"/>
    <property type="match status" value="1"/>
</dbReference>
<dbReference type="InterPro" id="IPR017551">
    <property type="entry name" value="TriPribosyl-deP-CoA_syn_CitG"/>
</dbReference>
<dbReference type="AlphaFoldDB" id="A0A4R1NBQ9"/>
<evidence type="ECO:0000256" key="3">
    <source>
        <dbReference type="ARBA" id="ARBA00022679"/>
    </source>
</evidence>
<evidence type="ECO:0000256" key="2">
    <source>
        <dbReference type="ARBA" id="ARBA00006812"/>
    </source>
</evidence>